<keyword evidence="3 5" id="KW-1133">Transmembrane helix</keyword>
<feature type="transmembrane region" description="Helical" evidence="5">
    <location>
        <begin position="132"/>
        <end position="150"/>
    </location>
</feature>
<dbReference type="RefSeq" id="WP_232572277.1">
    <property type="nucleotide sequence ID" value="NZ_CP089466.1"/>
</dbReference>
<dbReference type="EMBL" id="JBHRWN010000002">
    <property type="protein sequence ID" value="MFC3476576.1"/>
    <property type="molecule type" value="Genomic_DNA"/>
</dbReference>
<evidence type="ECO:0000256" key="5">
    <source>
        <dbReference type="SAM" id="Phobius"/>
    </source>
</evidence>
<dbReference type="InterPro" id="IPR000620">
    <property type="entry name" value="EamA_dom"/>
</dbReference>
<reference evidence="7 8" key="1">
    <citation type="journal article" date="2019" name="Int. J. Syst. Evol. Microbiol.">
        <title>The Global Catalogue of Microorganisms (GCM) 10K type strain sequencing project: providing services to taxonomists for standard genome sequencing and annotation.</title>
        <authorList>
            <consortium name="The Broad Institute Genomics Platform"/>
            <consortium name="The Broad Institute Genome Sequencing Center for Infectious Disease"/>
            <person name="Wu L."/>
            <person name="Ma J."/>
        </authorList>
    </citation>
    <scope>NUCLEOTIDE SEQUENCE [LARGE SCALE GENOMIC DNA]</scope>
    <source>
        <strain evidence="7 8">CGMCC 1.12562</strain>
    </source>
</reference>
<evidence type="ECO:0000256" key="3">
    <source>
        <dbReference type="ARBA" id="ARBA00022989"/>
    </source>
</evidence>
<gene>
    <name evidence="7" type="ORF">ACFOKC_02435</name>
</gene>
<feature type="transmembrane region" description="Helical" evidence="5">
    <location>
        <begin position="41"/>
        <end position="64"/>
    </location>
</feature>
<feature type="transmembrane region" description="Helical" evidence="5">
    <location>
        <begin position="76"/>
        <end position="97"/>
    </location>
</feature>
<feature type="transmembrane region" description="Helical" evidence="5">
    <location>
        <begin position="156"/>
        <end position="175"/>
    </location>
</feature>
<evidence type="ECO:0000313" key="7">
    <source>
        <dbReference type="EMBL" id="MFC3476576.1"/>
    </source>
</evidence>
<dbReference type="PANTHER" id="PTHR32322:SF2">
    <property type="entry name" value="EAMA DOMAIN-CONTAINING PROTEIN"/>
    <property type="match status" value="1"/>
</dbReference>
<protein>
    <submittedName>
        <fullName evidence="7">DMT family transporter</fullName>
    </submittedName>
</protein>
<name>A0ABD5NBM6_9EURY</name>
<evidence type="ECO:0000313" key="8">
    <source>
        <dbReference type="Proteomes" id="UP001595660"/>
    </source>
</evidence>
<feature type="transmembrane region" description="Helical" evidence="5">
    <location>
        <begin position="262"/>
        <end position="291"/>
    </location>
</feature>
<evidence type="ECO:0000256" key="4">
    <source>
        <dbReference type="ARBA" id="ARBA00023136"/>
    </source>
</evidence>
<feature type="transmembrane region" description="Helical" evidence="5">
    <location>
        <begin position="103"/>
        <end position="125"/>
    </location>
</feature>
<dbReference type="SUPFAM" id="SSF103481">
    <property type="entry name" value="Multidrug resistance efflux transporter EmrE"/>
    <property type="match status" value="2"/>
</dbReference>
<dbReference type="GO" id="GO:0016020">
    <property type="term" value="C:membrane"/>
    <property type="evidence" value="ECO:0007669"/>
    <property type="project" value="UniProtKB-SubCell"/>
</dbReference>
<sequence length="296" mass="29411">MDTGLGSRFDADALGFALVFVSAAGFGTLGIFGVYAQRAGLSIPTVLVFRFVLGSAFVWTALAARGRARLLRGRTLGVAVALGALGYATMSGLYFVGLEFMTAGMVAIVLYTYPAFVVLLAAVAVGESVGRTTVLALCLALSGVALAVGANPAGASPTGVLVVLAAAVAYAAYITVSRAALDDTDSLVLTAHVLPAAAVTFLVVGAATGDLAVPRAPTDWAILVGVAALATAVPVFAFFAGLERLGASRAGIVSTVEPPITVALGALLFAEPVTAVTVAGGALVLGAVVLLQSSPG</sequence>
<dbReference type="AlphaFoldDB" id="A0ABD5NBM6"/>
<dbReference type="Proteomes" id="UP001595660">
    <property type="component" value="Unassembled WGS sequence"/>
</dbReference>
<keyword evidence="2 5" id="KW-0812">Transmembrane</keyword>
<dbReference type="PANTHER" id="PTHR32322">
    <property type="entry name" value="INNER MEMBRANE TRANSPORTER"/>
    <property type="match status" value="1"/>
</dbReference>
<evidence type="ECO:0000256" key="2">
    <source>
        <dbReference type="ARBA" id="ARBA00022692"/>
    </source>
</evidence>
<proteinExistence type="predicted"/>
<feature type="transmembrane region" description="Helical" evidence="5">
    <location>
        <begin position="12"/>
        <end position="35"/>
    </location>
</feature>
<comment type="caution">
    <text evidence="7">The sequence shown here is derived from an EMBL/GenBank/DDBJ whole genome shotgun (WGS) entry which is preliminary data.</text>
</comment>
<keyword evidence="4 5" id="KW-0472">Membrane</keyword>
<feature type="domain" description="EamA" evidence="6">
    <location>
        <begin position="158"/>
        <end position="291"/>
    </location>
</feature>
<comment type="subcellular location">
    <subcellularLocation>
        <location evidence="1">Membrane</location>
        <topology evidence="1">Multi-pass membrane protein</topology>
    </subcellularLocation>
</comment>
<dbReference type="InterPro" id="IPR037185">
    <property type="entry name" value="EmrE-like"/>
</dbReference>
<feature type="domain" description="EamA" evidence="6">
    <location>
        <begin position="14"/>
        <end position="148"/>
    </location>
</feature>
<dbReference type="GeneID" id="69117513"/>
<evidence type="ECO:0000259" key="6">
    <source>
        <dbReference type="Pfam" id="PF00892"/>
    </source>
</evidence>
<keyword evidence="8" id="KW-1185">Reference proteome</keyword>
<dbReference type="InterPro" id="IPR050638">
    <property type="entry name" value="AA-Vitamin_Transporters"/>
</dbReference>
<dbReference type="Pfam" id="PF00892">
    <property type="entry name" value="EamA"/>
    <property type="match status" value="2"/>
</dbReference>
<accession>A0ABD5NBM6</accession>
<feature type="transmembrane region" description="Helical" evidence="5">
    <location>
        <begin position="220"/>
        <end position="242"/>
    </location>
</feature>
<evidence type="ECO:0000256" key="1">
    <source>
        <dbReference type="ARBA" id="ARBA00004141"/>
    </source>
</evidence>
<feature type="transmembrane region" description="Helical" evidence="5">
    <location>
        <begin position="187"/>
        <end position="208"/>
    </location>
</feature>
<organism evidence="7 8">
    <name type="scientific">Halobacterium litoreum</name>
    <dbReference type="NCBI Taxonomy" id="2039234"/>
    <lineage>
        <taxon>Archaea</taxon>
        <taxon>Methanobacteriati</taxon>
        <taxon>Methanobacteriota</taxon>
        <taxon>Stenosarchaea group</taxon>
        <taxon>Halobacteria</taxon>
        <taxon>Halobacteriales</taxon>
        <taxon>Halobacteriaceae</taxon>
        <taxon>Halobacterium</taxon>
    </lineage>
</organism>